<keyword evidence="2" id="KW-1185">Reference proteome</keyword>
<gene>
    <name evidence="1" type="ORF">GA0070215_1413</name>
</gene>
<protein>
    <submittedName>
        <fullName evidence="1">Uncharacterized protein</fullName>
    </submittedName>
</protein>
<organism evidence="1 2">
    <name type="scientific">Micromonospora marina</name>
    <dbReference type="NCBI Taxonomy" id="307120"/>
    <lineage>
        <taxon>Bacteria</taxon>
        <taxon>Bacillati</taxon>
        <taxon>Actinomycetota</taxon>
        <taxon>Actinomycetes</taxon>
        <taxon>Micromonosporales</taxon>
        <taxon>Micromonosporaceae</taxon>
        <taxon>Micromonospora</taxon>
    </lineage>
</organism>
<accession>A0A1C5ALF3</accession>
<dbReference type="RefSeq" id="WP_018787611.1">
    <property type="nucleotide sequence ID" value="NZ_FMCV01000041.1"/>
</dbReference>
<dbReference type="EMBL" id="FMCV01000041">
    <property type="protein sequence ID" value="SCF46068.1"/>
    <property type="molecule type" value="Genomic_DNA"/>
</dbReference>
<sequence>MTDHARTVRGFTGVYHADGGIRGELAYVVGKLLGRTRCGLCDVTHGPVRRKQQWDDLVARLGVSFHLVHLDERDSAVRDVSQGATPCVIAHTDAGPILVLDPGEVDAAKGDVETFAELLRHALTQHALDLPAPTA</sequence>
<evidence type="ECO:0000313" key="2">
    <source>
        <dbReference type="Proteomes" id="UP000198551"/>
    </source>
</evidence>
<name>A0A1C5ALF3_9ACTN</name>
<proteinExistence type="predicted"/>
<dbReference type="Proteomes" id="UP000198551">
    <property type="component" value="Unassembled WGS sequence"/>
</dbReference>
<dbReference type="AlphaFoldDB" id="A0A1C5ALF3"/>
<reference evidence="2" key="1">
    <citation type="submission" date="2016-06" db="EMBL/GenBank/DDBJ databases">
        <authorList>
            <person name="Varghese N."/>
        </authorList>
    </citation>
    <scope>NUCLEOTIDE SEQUENCE [LARGE SCALE GENOMIC DNA]</scope>
    <source>
        <strain evidence="2">DSM 45555</strain>
    </source>
</reference>
<evidence type="ECO:0000313" key="1">
    <source>
        <dbReference type="EMBL" id="SCF46068.1"/>
    </source>
</evidence>